<dbReference type="Proteomes" id="UP000192900">
    <property type="component" value="Chromosome"/>
</dbReference>
<feature type="domain" description="Helix-hairpin-helix DNA-binding motif class 1" evidence="3">
    <location>
        <begin position="101"/>
        <end position="120"/>
    </location>
</feature>
<dbReference type="GO" id="GO:0003677">
    <property type="term" value="F:DNA binding"/>
    <property type="evidence" value="ECO:0007669"/>
    <property type="project" value="InterPro"/>
</dbReference>
<dbReference type="STRING" id="1891675.B1H58_01835"/>
<feature type="chain" id="PRO_5013184694" description="Helix-hairpin-helix DNA-binding motif class 1 domain-containing protein" evidence="2">
    <location>
        <begin position="20"/>
        <end position="123"/>
    </location>
</feature>
<protein>
    <recommendedName>
        <fullName evidence="3">Helix-hairpin-helix DNA-binding motif class 1 domain-containing protein</fullName>
    </recommendedName>
</protein>
<dbReference type="InterPro" id="IPR003583">
    <property type="entry name" value="Hlx-hairpin-Hlx_DNA-bd_motif"/>
</dbReference>
<keyword evidence="2" id="KW-0732">Signal</keyword>
<evidence type="ECO:0000313" key="4">
    <source>
        <dbReference type="EMBL" id="ARJ40857.1"/>
    </source>
</evidence>
<reference evidence="4 5" key="1">
    <citation type="submission" date="2017-02" db="EMBL/GenBank/DDBJ databases">
        <title>Complete genome sequence of the drought resistance-promoting endophyte Pantoea alhagi LTYR-11Z.</title>
        <authorList>
            <person name="Zhang L."/>
        </authorList>
    </citation>
    <scope>NUCLEOTIDE SEQUENCE [LARGE SCALE GENOMIC DNA]</scope>
    <source>
        <strain evidence="4 5">LTYR-11Z</strain>
    </source>
</reference>
<dbReference type="GO" id="GO:0015628">
    <property type="term" value="P:protein secretion by the type II secretion system"/>
    <property type="evidence" value="ECO:0007669"/>
    <property type="project" value="TreeGrafter"/>
</dbReference>
<dbReference type="Pfam" id="PF12836">
    <property type="entry name" value="HHH_3"/>
    <property type="match status" value="1"/>
</dbReference>
<dbReference type="SMART" id="SM00278">
    <property type="entry name" value="HhH1"/>
    <property type="match status" value="2"/>
</dbReference>
<dbReference type="SUPFAM" id="SSF47781">
    <property type="entry name" value="RuvA domain 2-like"/>
    <property type="match status" value="1"/>
</dbReference>
<keyword evidence="5" id="KW-1185">Reference proteome</keyword>
<evidence type="ECO:0000313" key="5">
    <source>
        <dbReference type="Proteomes" id="UP000192900"/>
    </source>
</evidence>
<dbReference type="AlphaFoldDB" id="A0A1W6B1A0"/>
<feature type="region of interest" description="Disordered" evidence="1">
    <location>
        <begin position="41"/>
        <end position="60"/>
    </location>
</feature>
<dbReference type="KEGG" id="palh:B1H58_01835"/>
<feature type="domain" description="Helix-hairpin-helix DNA-binding motif class 1" evidence="3">
    <location>
        <begin position="71"/>
        <end position="90"/>
    </location>
</feature>
<dbReference type="InterPro" id="IPR004509">
    <property type="entry name" value="Competence_ComEA_HhH"/>
</dbReference>
<dbReference type="EMBL" id="CP019706">
    <property type="protein sequence ID" value="ARJ40857.1"/>
    <property type="molecule type" value="Genomic_DNA"/>
</dbReference>
<name>A0A1W6B1A0_9GAMM</name>
<feature type="signal peptide" evidence="2">
    <location>
        <begin position="1"/>
        <end position="19"/>
    </location>
</feature>
<evidence type="ECO:0000259" key="3">
    <source>
        <dbReference type="SMART" id="SM00278"/>
    </source>
</evidence>
<evidence type="ECO:0000256" key="2">
    <source>
        <dbReference type="SAM" id="SignalP"/>
    </source>
</evidence>
<dbReference type="InterPro" id="IPR051675">
    <property type="entry name" value="Endo/Exo/Phosphatase_dom_1"/>
</dbReference>
<gene>
    <name evidence="4" type="ORF">B1H58_01835</name>
</gene>
<dbReference type="Gene3D" id="1.10.150.280">
    <property type="entry name" value="AF1531-like domain"/>
    <property type="match status" value="1"/>
</dbReference>
<dbReference type="RefSeq" id="WP_085067707.1">
    <property type="nucleotide sequence ID" value="NZ_CP019706.1"/>
</dbReference>
<sequence>MHKNFLSALCLSLTMSAFCWTLTVPGALAVRESDSAIPAAASTVNSSRTESADKPQAAETTVSINSASAQELAAVMNGVGLKKAEAIVSYRQQFGPFTELEQLKEVPGMGSTLVERNLSRLKL</sequence>
<organism evidence="4 5">
    <name type="scientific">Pantoea alhagi</name>
    <dbReference type="NCBI Taxonomy" id="1891675"/>
    <lineage>
        <taxon>Bacteria</taxon>
        <taxon>Pseudomonadati</taxon>
        <taxon>Pseudomonadota</taxon>
        <taxon>Gammaproteobacteria</taxon>
        <taxon>Enterobacterales</taxon>
        <taxon>Erwiniaceae</taxon>
        <taxon>Pantoea</taxon>
    </lineage>
</organism>
<dbReference type="InterPro" id="IPR010994">
    <property type="entry name" value="RuvA_2-like"/>
</dbReference>
<dbReference type="GO" id="GO:0015627">
    <property type="term" value="C:type II protein secretion system complex"/>
    <property type="evidence" value="ECO:0007669"/>
    <property type="project" value="TreeGrafter"/>
</dbReference>
<proteinExistence type="predicted"/>
<dbReference type="NCBIfam" id="TIGR00426">
    <property type="entry name" value="competence protein ComEA helix-hairpin-helix repeat region"/>
    <property type="match status" value="1"/>
</dbReference>
<dbReference type="PANTHER" id="PTHR21180:SF32">
    <property type="entry name" value="ENDONUCLEASE_EXONUCLEASE_PHOSPHATASE FAMILY DOMAIN-CONTAINING PROTEIN 1"/>
    <property type="match status" value="1"/>
</dbReference>
<dbReference type="GO" id="GO:0006281">
    <property type="term" value="P:DNA repair"/>
    <property type="evidence" value="ECO:0007669"/>
    <property type="project" value="InterPro"/>
</dbReference>
<dbReference type="PANTHER" id="PTHR21180">
    <property type="entry name" value="ENDONUCLEASE/EXONUCLEASE/PHOSPHATASE FAMILY DOMAIN-CONTAINING PROTEIN 1"/>
    <property type="match status" value="1"/>
</dbReference>
<evidence type="ECO:0000256" key="1">
    <source>
        <dbReference type="SAM" id="MobiDB-lite"/>
    </source>
</evidence>
<accession>A0A1W6B1A0</accession>